<comment type="caution">
    <text evidence="5">The sequence shown here is derived from an EMBL/GenBank/DDBJ whole genome shotgun (WGS) entry which is preliminary data.</text>
</comment>
<evidence type="ECO:0000256" key="1">
    <source>
        <dbReference type="ARBA" id="ARBA00022729"/>
    </source>
</evidence>
<protein>
    <recommendedName>
        <fullName evidence="4">Ig-like domain-containing protein</fullName>
    </recommendedName>
</protein>
<evidence type="ECO:0000313" key="6">
    <source>
        <dbReference type="Proteomes" id="UP000663868"/>
    </source>
</evidence>
<feature type="domain" description="Ig-like" evidence="4">
    <location>
        <begin position="272"/>
        <end position="365"/>
    </location>
</feature>
<dbReference type="PANTHER" id="PTHR45080">
    <property type="entry name" value="CONTACTIN 5"/>
    <property type="match status" value="1"/>
</dbReference>
<proteinExistence type="predicted"/>
<dbReference type="InterPro" id="IPR007110">
    <property type="entry name" value="Ig-like_dom"/>
</dbReference>
<dbReference type="Pfam" id="PF07679">
    <property type="entry name" value="I-set"/>
    <property type="match status" value="4"/>
</dbReference>
<dbReference type="InterPro" id="IPR013783">
    <property type="entry name" value="Ig-like_fold"/>
</dbReference>
<dbReference type="SMART" id="SM00409">
    <property type="entry name" value="IG"/>
    <property type="match status" value="4"/>
</dbReference>
<dbReference type="SMART" id="SM00408">
    <property type="entry name" value="IGc2"/>
    <property type="match status" value="2"/>
</dbReference>
<dbReference type="Proteomes" id="UP000663868">
    <property type="component" value="Unassembled WGS sequence"/>
</dbReference>
<sequence length="469" mass="51395">MTASAPKFAKPPAIRQSPDVTWFQNETKLTTTSTKHKQTIKVATGNNYDVTLEITELGPNDAGTYKIVVKNKAGEITANVNLNFSNEDDAAAAPAANSEEESVLLKCRCTAEPVPSFTWALDGKPITMGARYKQGILSEGNTHTIFLEITQLTAKDSGAYKVTVNIQLNIEGIDFKLPEGIAPSFLNKPLIKQDVKIATVQIDIIADPIVTRIDRKGGNQYTIPLDIKNLASSDSGVYKCTLSNECGTAVANVVIKVAGDKANLEQLDKLAPAFKKPKTTKDNKQKSIKIECRCKGKQEPKVTWKKEKTEIKETANKYKITKTKEADDTYLFILEILSATSTDTGVYKIFAKNDAGNSRVLVNLTVDAEASPPISHIYTKDEEEKKPKPAQAAGNKMTAPVFADKPKEVTANDGDKEQVECKVTGTPALEITWFLNKKEIKPSAVSLIYFLINCSNESYKSSIFLKFSN</sequence>
<dbReference type="InterPro" id="IPR003598">
    <property type="entry name" value="Ig_sub2"/>
</dbReference>
<dbReference type="FunFam" id="2.60.40.10:FF:000032">
    <property type="entry name" value="palladin isoform X1"/>
    <property type="match status" value="1"/>
</dbReference>
<dbReference type="AlphaFoldDB" id="A0A819CLK9"/>
<dbReference type="PANTHER" id="PTHR45080:SF8">
    <property type="entry name" value="IG-LIKE DOMAIN-CONTAINING PROTEIN"/>
    <property type="match status" value="1"/>
</dbReference>
<evidence type="ECO:0000313" key="5">
    <source>
        <dbReference type="EMBL" id="CAF3819969.1"/>
    </source>
</evidence>
<dbReference type="InterPro" id="IPR050958">
    <property type="entry name" value="Cell_Adh-Cytoskel_Orgn"/>
</dbReference>
<dbReference type="EMBL" id="CAJOBB010001173">
    <property type="protein sequence ID" value="CAF3819969.1"/>
    <property type="molecule type" value="Genomic_DNA"/>
</dbReference>
<keyword evidence="1" id="KW-0732">Signal</keyword>
<name>A0A819CLK9_9BILA</name>
<dbReference type="GO" id="GO:0007156">
    <property type="term" value="P:homophilic cell adhesion via plasma membrane adhesion molecules"/>
    <property type="evidence" value="ECO:0007669"/>
    <property type="project" value="TreeGrafter"/>
</dbReference>
<organism evidence="5 6">
    <name type="scientific">Adineta steineri</name>
    <dbReference type="NCBI Taxonomy" id="433720"/>
    <lineage>
        <taxon>Eukaryota</taxon>
        <taxon>Metazoa</taxon>
        <taxon>Spiralia</taxon>
        <taxon>Gnathifera</taxon>
        <taxon>Rotifera</taxon>
        <taxon>Eurotatoria</taxon>
        <taxon>Bdelloidea</taxon>
        <taxon>Adinetida</taxon>
        <taxon>Adinetidae</taxon>
        <taxon>Adineta</taxon>
    </lineage>
</organism>
<dbReference type="GO" id="GO:0005886">
    <property type="term" value="C:plasma membrane"/>
    <property type="evidence" value="ECO:0007669"/>
    <property type="project" value="TreeGrafter"/>
</dbReference>
<evidence type="ECO:0000256" key="2">
    <source>
        <dbReference type="ARBA" id="ARBA00023157"/>
    </source>
</evidence>
<gene>
    <name evidence="5" type="ORF">KXQ929_LOCUS18173</name>
</gene>
<keyword evidence="3" id="KW-0393">Immunoglobulin domain</keyword>
<accession>A0A819CLK9</accession>
<reference evidence="5" key="1">
    <citation type="submission" date="2021-02" db="EMBL/GenBank/DDBJ databases">
        <authorList>
            <person name="Nowell W R."/>
        </authorList>
    </citation>
    <scope>NUCLEOTIDE SEQUENCE</scope>
</reference>
<evidence type="ECO:0000259" key="4">
    <source>
        <dbReference type="PROSITE" id="PS50835"/>
    </source>
</evidence>
<feature type="domain" description="Ig-like" evidence="4">
    <location>
        <begin position="1"/>
        <end position="83"/>
    </location>
</feature>
<dbReference type="InterPro" id="IPR036179">
    <property type="entry name" value="Ig-like_dom_sf"/>
</dbReference>
<evidence type="ECO:0000256" key="3">
    <source>
        <dbReference type="ARBA" id="ARBA00023319"/>
    </source>
</evidence>
<dbReference type="Gene3D" id="2.60.40.10">
    <property type="entry name" value="Immunoglobulins"/>
    <property type="match status" value="5"/>
</dbReference>
<dbReference type="InterPro" id="IPR003599">
    <property type="entry name" value="Ig_sub"/>
</dbReference>
<feature type="domain" description="Ig-like" evidence="4">
    <location>
        <begin position="99"/>
        <end position="258"/>
    </location>
</feature>
<dbReference type="PROSITE" id="PS50835">
    <property type="entry name" value="IG_LIKE"/>
    <property type="match status" value="4"/>
</dbReference>
<dbReference type="SUPFAM" id="SSF48726">
    <property type="entry name" value="Immunoglobulin"/>
    <property type="match status" value="5"/>
</dbReference>
<dbReference type="InterPro" id="IPR013098">
    <property type="entry name" value="Ig_I-set"/>
</dbReference>
<feature type="domain" description="Ig-like" evidence="4">
    <location>
        <begin position="400"/>
        <end position="469"/>
    </location>
</feature>
<keyword evidence="2" id="KW-1015">Disulfide bond</keyword>